<evidence type="ECO:0000256" key="1">
    <source>
        <dbReference type="SAM" id="MobiDB-lite"/>
    </source>
</evidence>
<dbReference type="Pfam" id="PF16944">
    <property type="entry name" value="KCH"/>
    <property type="match status" value="1"/>
</dbReference>
<organism evidence="3 4">
    <name type="scientific">Actinomortierella ambigua</name>
    <dbReference type="NCBI Taxonomy" id="1343610"/>
    <lineage>
        <taxon>Eukaryota</taxon>
        <taxon>Fungi</taxon>
        <taxon>Fungi incertae sedis</taxon>
        <taxon>Mucoromycota</taxon>
        <taxon>Mortierellomycotina</taxon>
        <taxon>Mortierellomycetes</taxon>
        <taxon>Mortierellales</taxon>
        <taxon>Mortierellaceae</taxon>
        <taxon>Actinomortierella</taxon>
    </lineage>
</organism>
<proteinExistence type="predicted"/>
<gene>
    <name evidence="3" type="ORF">DFQ27_007732</name>
</gene>
<dbReference type="OrthoDB" id="2370443at2759"/>
<keyword evidence="2" id="KW-0812">Transmembrane</keyword>
<dbReference type="GO" id="GO:0015079">
    <property type="term" value="F:potassium ion transmembrane transporter activity"/>
    <property type="evidence" value="ECO:0007669"/>
    <property type="project" value="InterPro"/>
</dbReference>
<feature type="transmembrane region" description="Helical" evidence="2">
    <location>
        <begin position="49"/>
        <end position="76"/>
    </location>
</feature>
<dbReference type="GO" id="GO:0005886">
    <property type="term" value="C:plasma membrane"/>
    <property type="evidence" value="ECO:0007669"/>
    <property type="project" value="InterPro"/>
</dbReference>
<name>A0A9P6TZA3_9FUNG</name>
<accession>A0A9P6TZA3</accession>
<evidence type="ECO:0000256" key="2">
    <source>
        <dbReference type="SAM" id="Phobius"/>
    </source>
</evidence>
<dbReference type="EMBL" id="JAAAJB010000617">
    <property type="protein sequence ID" value="KAG0252977.1"/>
    <property type="molecule type" value="Genomic_DNA"/>
</dbReference>
<feature type="transmembrane region" description="Helical" evidence="2">
    <location>
        <begin position="213"/>
        <end position="239"/>
    </location>
</feature>
<feature type="compositionally biased region" description="Polar residues" evidence="1">
    <location>
        <begin position="341"/>
        <end position="357"/>
    </location>
</feature>
<dbReference type="InterPro" id="IPR031606">
    <property type="entry name" value="Kch1/2"/>
</dbReference>
<evidence type="ECO:0000313" key="3">
    <source>
        <dbReference type="EMBL" id="KAG0252977.1"/>
    </source>
</evidence>
<feature type="region of interest" description="Disordered" evidence="1">
    <location>
        <begin position="322"/>
        <end position="442"/>
    </location>
</feature>
<dbReference type="PANTHER" id="PTHR36424:SF1">
    <property type="entry name" value="LOW AFFINITY K(+) TRANSPORTER 1-RELATED"/>
    <property type="match status" value="1"/>
</dbReference>
<protein>
    <submittedName>
        <fullName evidence="3">Uncharacterized protein</fullName>
    </submittedName>
</protein>
<comment type="caution">
    <text evidence="3">The sequence shown here is derived from an EMBL/GenBank/DDBJ whole genome shotgun (WGS) entry which is preliminary data.</text>
</comment>
<sequence>MNQDLPGNRPARVGSLLLQSVSVTIPTFTPDLDLASIANPTKYSTVKRYLFASLLLKPVFSLILDCFTLAFLSAWIKNSLGKTNSASLVIYALATTGALAIVTYGAWRAYKVIQKGHIQPIFVNREAYRWTCLTHPDRFLFFERCGQGYGAMDAAVFFTWFTLQDWIQHLLCDLPRLIINCSVLASVAHQKSLVSKGETPTFNFPELTAITHLAIALNIMLHVCNLVQFFGCAVVLVLVRMGKLIGLRKDEQLHSYCQRNLNVRIVRVYKLARNHGTKDPLREHNQLEQQQAEYAAMDPESLAALAWDTETQDESINYNHYAYRPRPFSHGPPSRAGQPPANETSDPPSPQNGSTVEMTEPMHQRPFTSMPAATEGNGASHIPSPYDPPTGYSYEGYAPPPPPQRQASYPLPPPVTQPSPLPRQASDYEMGAMSRPLPPPKD</sequence>
<feature type="compositionally biased region" description="Pro residues" evidence="1">
    <location>
        <begin position="398"/>
        <end position="421"/>
    </location>
</feature>
<dbReference type="PANTHER" id="PTHR36424">
    <property type="entry name" value="PHEROMONE-REGULATED MEMBRANE PROTEIN 6"/>
    <property type="match status" value="1"/>
</dbReference>
<feature type="transmembrane region" description="Helical" evidence="2">
    <location>
        <begin position="88"/>
        <end position="107"/>
    </location>
</feature>
<dbReference type="AlphaFoldDB" id="A0A9P6TZA3"/>
<keyword evidence="2" id="KW-0472">Membrane</keyword>
<reference evidence="3" key="1">
    <citation type="journal article" date="2020" name="Fungal Divers.">
        <title>Resolving the Mortierellaceae phylogeny through synthesis of multi-gene phylogenetics and phylogenomics.</title>
        <authorList>
            <person name="Vandepol N."/>
            <person name="Liber J."/>
            <person name="Desiro A."/>
            <person name="Na H."/>
            <person name="Kennedy M."/>
            <person name="Barry K."/>
            <person name="Grigoriev I.V."/>
            <person name="Miller A.N."/>
            <person name="O'Donnell K."/>
            <person name="Stajich J.E."/>
            <person name="Bonito G."/>
        </authorList>
    </citation>
    <scope>NUCLEOTIDE SEQUENCE</scope>
    <source>
        <strain evidence="3">BC1065</strain>
    </source>
</reference>
<keyword evidence="2" id="KW-1133">Transmembrane helix</keyword>
<dbReference type="Proteomes" id="UP000807716">
    <property type="component" value="Unassembled WGS sequence"/>
</dbReference>
<keyword evidence="4" id="KW-1185">Reference proteome</keyword>
<evidence type="ECO:0000313" key="4">
    <source>
        <dbReference type="Proteomes" id="UP000807716"/>
    </source>
</evidence>